<evidence type="ECO:0000259" key="4">
    <source>
        <dbReference type="PROSITE" id="PS50893"/>
    </source>
</evidence>
<evidence type="ECO:0000256" key="2">
    <source>
        <dbReference type="ARBA" id="ARBA00022741"/>
    </source>
</evidence>
<dbReference type="EMBL" id="JACHNU010000001">
    <property type="protein sequence ID" value="MBB4660812.1"/>
    <property type="molecule type" value="Genomic_DNA"/>
</dbReference>
<dbReference type="Gene3D" id="3.40.50.300">
    <property type="entry name" value="P-loop containing nucleotide triphosphate hydrolases"/>
    <property type="match status" value="1"/>
</dbReference>
<dbReference type="GO" id="GO:0016887">
    <property type="term" value="F:ATP hydrolysis activity"/>
    <property type="evidence" value="ECO:0007669"/>
    <property type="project" value="InterPro"/>
</dbReference>
<keyword evidence="3" id="KW-0067">ATP-binding</keyword>
<dbReference type="InterPro" id="IPR027417">
    <property type="entry name" value="P-loop_NTPase"/>
</dbReference>
<dbReference type="SMART" id="SM00382">
    <property type="entry name" value="AAA"/>
    <property type="match status" value="1"/>
</dbReference>
<dbReference type="InterPro" id="IPR003593">
    <property type="entry name" value="AAA+_ATPase"/>
</dbReference>
<evidence type="ECO:0000256" key="3">
    <source>
        <dbReference type="ARBA" id="ARBA00022840"/>
    </source>
</evidence>
<dbReference type="GO" id="GO:0005524">
    <property type="term" value="F:ATP binding"/>
    <property type="evidence" value="ECO:0007669"/>
    <property type="project" value="UniProtKB-KW"/>
</dbReference>
<protein>
    <submittedName>
        <fullName evidence="5">ABC-type multidrug transport system ATPase subunit</fullName>
    </submittedName>
</protein>
<dbReference type="InterPro" id="IPR050166">
    <property type="entry name" value="ABC_transporter_ATP-bind"/>
</dbReference>
<organism evidence="5 6">
    <name type="scientific">Conexibacter arvalis</name>
    <dbReference type="NCBI Taxonomy" id="912552"/>
    <lineage>
        <taxon>Bacteria</taxon>
        <taxon>Bacillati</taxon>
        <taxon>Actinomycetota</taxon>
        <taxon>Thermoleophilia</taxon>
        <taxon>Solirubrobacterales</taxon>
        <taxon>Conexibacteraceae</taxon>
        <taxon>Conexibacter</taxon>
    </lineage>
</organism>
<name>A0A840I8G1_9ACTN</name>
<proteinExistence type="predicted"/>
<accession>A0A840I8G1</accession>
<evidence type="ECO:0000313" key="5">
    <source>
        <dbReference type="EMBL" id="MBB4660812.1"/>
    </source>
</evidence>
<sequence length="237" mass="24943">MTLLELRDVTKRYALGRLERVALRAVSLDVHPGELVAVWGLRRSGRSTLLRVAAGIEQPDEGVVRFDGRDLGGRGPGPLGSALGFCSTRFDQAHGTTVLDHVAIGRIARGAGRNAARSAASGVLERVGAGHCMGFDPRELEPAEAIRAGIARALVTEPRLLVLDEPTSGVDLLERDALLELLRSLADDGIAVLAAVGEAVGGADRMLAIGDGQLRGETVPEHAPVVPLRPRRAEPSA</sequence>
<evidence type="ECO:0000256" key="1">
    <source>
        <dbReference type="ARBA" id="ARBA00022448"/>
    </source>
</evidence>
<dbReference type="Pfam" id="PF00005">
    <property type="entry name" value="ABC_tran"/>
    <property type="match status" value="1"/>
</dbReference>
<dbReference type="RefSeq" id="WP_183338439.1">
    <property type="nucleotide sequence ID" value="NZ_JACHNU010000001.1"/>
</dbReference>
<reference evidence="5 6" key="1">
    <citation type="submission" date="2020-08" db="EMBL/GenBank/DDBJ databases">
        <title>Genomic Encyclopedia of Archaeal and Bacterial Type Strains, Phase II (KMG-II): from individual species to whole genera.</title>
        <authorList>
            <person name="Goeker M."/>
        </authorList>
    </citation>
    <scope>NUCLEOTIDE SEQUENCE [LARGE SCALE GENOMIC DNA]</scope>
    <source>
        <strain evidence="5 6">DSM 23288</strain>
    </source>
</reference>
<dbReference type="PANTHER" id="PTHR42788:SF13">
    <property type="entry name" value="ALIPHATIC SULFONATES IMPORT ATP-BINDING PROTEIN SSUB"/>
    <property type="match status" value="1"/>
</dbReference>
<dbReference type="PANTHER" id="PTHR42788">
    <property type="entry name" value="TAURINE IMPORT ATP-BINDING PROTEIN-RELATED"/>
    <property type="match status" value="1"/>
</dbReference>
<dbReference type="PROSITE" id="PS50893">
    <property type="entry name" value="ABC_TRANSPORTER_2"/>
    <property type="match status" value="1"/>
</dbReference>
<dbReference type="Proteomes" id="UP000585272">
    <property type="component" value="Unassembled WGS sequence"/>
</dbReference>
<keyword evidence="6" id="KW-1185">Reference proteome</keyword>
<dbReference type="SUPFAM" id="SSF52540">
    <property type="entry name" value="P-loop containing nucleoside triphosphate hydrolases"/>
    <property type="match status" value="1"/>
</dbReference>
<evidence type="ECO:0000313" key="6">
    <source>
        <dbReference type="Proteomes" id="UP000585272"/>
    </source>
</evidence>
<keyword evidence="2" id="KW-0547">Nucleotide-binding</keyword>
<gene>
    <name evidence="5" type="ORF">BDZ31_000385</name>
</gene>
<dbReference type="AlphaFoldDB" id="A0A840I8G1"/>
<dbReference type="InterPro" id="IPR003439">
    <property type="entry name" value="ABC_transporter-like_ATP-bd"/>
</dbReference>
<keyword evidence="1" id="KW-0813">Transport</keyword>
<feature type="domain" description="ABC transporter" evidence="4">
    <location>
        <begin position="4"/>
        <end position="236"/>
    </location>
</feature>
<comment type="caution">
    <text evidence="5">The sequence shown here is derived from an EMBL/GenBank/DDBJ whole genome shotgun (WGS) entry which is preliminary data.</text>
</comment>